<proteinExistence type="predicted"/>
<protein>
    <submittedName>
        <fullName evidence="1">Uncharacterized protein</fullName>
    </submittedName>
</protein>
<organism evidence="1">
    <name type="scientific">Tanacetum cinerariifolium</name>
    <name type="common">Dalmatian daisy</name>
    <name type="synonym">Chrysanthemum cinerariifolium</name>
    <dbReference type="NCBI Taxonomy" id="118510"/>
    <lineage>
        <taxon>Eukaryota</taxon>
        <taxon>Viridiplantae</taxon>
        <taxon>Streptophyta</taxon>
        <taxon>Embryophyta</taxon>
        <taxon>Tracheophyta</taxon>
        <taxon>Spermatophyta</taxon>
        <taxon>Magnoliopsida</taxon>
        <taxon>eudicotyledons</taxon>
        <taxon>Gunneridae</taxon>
        <taxon>Pentapetalae</taxon>
        <taxon>asterids</taxon>
        <taxon>campanulids</taxon>
        <taxon>Asterales</taxon>
        <taxon>Asteraceae</taxon>
        <taxon>Asteroideae</taxon>
        <taxon>Anthemideae</taxon>
        <taxon>Anthemidinae</taxon>
        <taxon>Tanacetum</taxon>
    </lineage>
</organism>
<dbReference type="AlphaFoldDB" id="A0A699J1Q0"/>
<name>A0A699J1Q0_TANCI</name>
<accession>A0A699J1Q0</accession>
<reference evidence="1" key="1">
    <citation type="journal article" date="2019" name="Sci. Rep.">
        <title>Draft genome of Tanacetum cinerariifolium, the natural source of mosquito coil.</title>
        <authorList>
            <person name="Yamashiro T."/>
            <person name="Shiraishi A."/>
            <person name="Satake H."/>
            <person name="Nakayama K."/>
        </authorList>
    </citation>
    <scope>NUCLEOTIDE SEQUENCE</scope>
</reference>
<sequence>CAYFVTARSASGKPTQCTGRDDGKGIIPGSVDHIYGAIEACAMTGGEMEFVVEWLEVLERVNLFSLKDVQLKARRK</sequence>
<gene>
    <name evidence="1" type="ORF">Tci_572638</name>
</gene>
<dbReference type="EMBL" id="BKCJ010354693">
    <property type="protein sequence ID" value="GFA00666.1"/>
    <property type="molecule type" value="Genomic_DNA"/>
</dbReference>
<comment type="caution">
    <text evidence="1">The sequence shown here is derived from an EMBL/GenBank/DDBJ whole genome shotgun (WGS) entry which is preliminary data.</text>
</comment>
<evidence type="ECO:0000313" key="1">
    <source>
        <dbReference type="EMBL" id="GFA00666.1"/>
    </source>
</evidence>
<feature type="non-terminal residue" evidence="1">
    <location>
        <position position="1"/>
    </location>
</feature>